<feature type="region of interest" description="Disordered" evidence="1">
    <location>
        <begin position="862"/>
        <end position="890"/>
    </location>
</feature>
<feature type="region of interest" description="Disordered" evidence="1">
    <location>
        <begin position="269"/>
        <end position="306"/>
    </location>
</feature>
<reference evidence="2" key="1">
    <citation type="journal article" date="2022" name="Int. J. Mol. Sci.">
        <title>Draft Genome of Tanacetum Coccineum: Genomic Comparison of Closely Related Tanacetum-Family Plants.</title>
        <authorList>
            <person name="Yamashiro T."/>
            <person name="Shiraishi A."/>
            <person name="Nakayama K."/>
            <person name="Satake H."/>
        </authorList>
    </citation>
    <scope>NUCLEOTIDE SEQUENCE</scope>
</reference>
<gene>
    <name evidence="2" type="ORF">Tco_1058411</name>
</gene>
<proteinExistence type="predicted"/>
<evidence type="ECO:0000313" key="3">
    <source>
        <dbReference type="Proteomes" id="UP001151760"/>
    </source>
</evidence>
<dbReference type="EMBL" id="BQNB010019321">
    <property type="protein sequence ID" value="GJT84069.1"/>
    <property type="molecule type" value="Genomic_DNA"/>
</dbReference>
<comment type="caution">
    <text evidence="2">The sequence shown here is derived from an EMBL/GenBank/DDBJ whole genome shotgun (WGS) entry which is preliminary data.</text>
</comment>
<feature type="compositionally biased region" description="Polar residues" evidence="1">
    <location>
        <begin position="240"/>
        <end position="256"/>
    </location>
</feature>
<accession>A0ABQ5H8B7</accession>
<organism evidence="2 3">
    <name type="scientific">Tanacetum coccineum</name>
    <dbReference type="NCBI Taxonomy" id="301880"/>
    <lineage>
        <taxon>Eukaryota</taxon>
        <taxon>Viridiplantae</taxon>
        <taxon>Streptophyta</taxon>
        <taxon>Embryophyta</taxon>
        <taxon>Tracheophyta</taxon>
        <taxon>Spermatophyta</taxon>
        <taxon>Magnoliopsida</taxon>
        <taxon>eudicotyledons</taxon>
        <taxon>Gunneridae</taxon>
        <taxon>Pentapetalae</taxon>
        <taxon>asterids</taxon>
        <taxon>campanulids</taxon>
        <taxon>Asterales</taxon>
        <taxon>Asteraceae</taxon>
        <taxon>Asteroideae</taxon>
        <taxon>Anthemideae</taxon>
        <taxon>Anthemidinae</taxon>
        <taxon>Tanacetum</taxon>
    </lineage>
</organism>
<feature type="compositionally biased region" description="Basic and acidic residues" evidence="1">
    <location>
        <begin position="644"/>
        <end position="666"/>
    </location>
</feature>
<evidence type="ECO:0000256" key="1">
    <source>
        <dbReference type="SAM" id="MobiDB-lite"/>
    </source>
</evidence>
<dbReference type="Proteomes" id="UP001151760">
    <property type="component" value="Unassembled WGS sequence"/>
</dbReference>
<feature type="compositionally biased region" description="Low complexity" evidence="1">
    <location>
        <begin position="630"/>
        <end position="641"/>
    </location>
</feature>
<reference evidence="2" key="2">
    <citation type="submission" date="2022-01" db="EMBL/GenBank/DDBJ databases">
        <authorList>
            <person name="Yamashiro T."/>
            <person name="Shiraishi A."/>
            <person name="Satake H."/>
            <person name="Nakayama K."/>
        </authorList>
    </citation>
    <scope>NUCLEOTIDE SEQUENCE</scope>
</reference>
<feature type="region of interest" description="Disordered" evidence="1">
    <location>
        <begin position="623"/>
        <end position="699"/>
    </location>
</feature>
<feature type="compositionally biased region" description="Basic residues" evidence="1">
    <location>
        <begin position="216"/>
        <end position="231"/>
    </location>
</feature>
<keyword evidence="3" id="KW-1185">Reference proteome</keyword>
<sequence>MHEKQNDLIAQEKNVNIKPIDYNALNKLSEHFATYFVPQRQLSIEQAFWLPISKSTCEKPPVQPEPVPKEIPRELPRISLVKDSFNKMRNHVHNFDKVITVRTKVTCLAKEIIEMKEVFSQMETKVDDYSVERKCFEIKEKELLLENDHLLEHILYQDVMCIAMHADLGNKCVVPADNNHLEYAEMEQSYIDEYSKVLKLKVKLSKKKDMVEKDKKSKKVVAAKPMNKQKKVRFEEPKKSISNTSKQADSQNSKITNQPVLTSTIVKCSTSASGSQPSGNTKKNRISRTTSSNQKNKVEDHLRSVKSSLNKKNHVFECNASTKTNMFKANSKSVCKTCNECLFNACHDLCDVDYLNNVNKRAKSRSAKSNKKKDWKPTVLIDEQIKIGLSKFKIALEKSQPDVIYKVCLAILQEYSFFNAFTRIADALEIYMQQFWHTVHYDLTVKAYIFTIDDRDFEVNADWLSEALQITLKVFDHPFVNPPSENILWGMVIGENVNFVELIWEDFSDEIKASDDYSEYLAKSSGTQLAKGRGKVFEELAQSKGVKADTMDFEEIEEEDEIPLVRRQTGVVIGRQVQRDSTKVNLDQSSKLKGLETLSEAAQFKLDMKKAIKASKDDFIFQQRPRVLDEPSGNSSSSSLESNDEIKDIYNDEDDKTTKEKDENKQVADNQPMDKQAEKVQAEKSVHEPQVEKPAIPHPKPIETEVISVVEVLVTQETPAAQRPPLVDTTITLISEATLSPQQPPQTQPKRSKIKRILKKSNKPETQVDTAALDNRVSRLEKKVDAMSRFNIQAAIDKSIEARLKKNDLPKDVLDFQQVVKTYAYPSHTKHPYHKALYDALVLSLIVDEDDMDKQLKALSTLKKRHQDDNDQDPLADSEKEKKKRKQKDL</sequence>
<feature type="compositionally biased region" description="Basic and acidic residues" evidence="1">
    <location>
        <begin position="675"/>
        <end position="691"/>
    </location>
</feature>
<evidence type="ECO:0000313" key="2">
    <source>
        <dbReference type="EMBL" id="GJT84069.1"/>
    </source>
</evidence>
<name>A0ABQ5H8B7_9ASTR</name>
<feature type="region of interest" description="Disordered" evidence="1">
    <location>
        <begin position="213"/>
        <end position="256"/>
    </location>
</feature>
<feature type="compositionally biased region" description="Polar residues" evidence="1">
    <location>
        <begin position="269"/>
        <end position="295"/>
    </location>
</feature>
<protein>
    <submittedName>
        <fullName evidence="2">Uncharacterized protein</fullName>
    </submittedName>
</protein>